<proteinExistence type="predicted"/>
<evidence type="ECO:0000256" key="1">
    <source>
        <dbReference type="SAM" id="SignalP"/>
    </source>
</evidence>
<accession>A0A7S1ZQX5</accession>
<dbReference type="AlphaFoldDB" id="A0A7S1ZQX5"/>
<evidence type="ECO:0000313" key="2">
    <source>
        <dbReference type="EMBL" id="CAD9346530.1"/>
    </source>
</evidence>
<gene>
    <name evidence="2" type="ORF">DBRI1063_LOCUS19418</name>
</gene>
<dbReference type="EMBL" id="HBGN01030133">
    <property type="protein sequence ID" value="CAD9346530.1"/>
    <property type="molecule type" value="Transcribed_RNA"/>
</dbReference>
<keyword evidence="1" id="KW-0732">Signal</keyword>
<sequence>MRCTISNTIALLFCLAVGSNAFAPSPQSSSRTTSLNAVGRREAFSLLGGAAFMAAMNVPQVNALDMDAFANAQLAADAEKKVEKLNPDEALCKYGQGGTTARTEACKRVKAAGGQLPGKSAPVKSLGGAYAM</sequence>
<organism evidence="2">
    <name type="scientific">Ditylum brightwellii</name>
    <dbReference type="NCBI Taxonomy" id="49249"/>
    <lineage>
        <taxon>Eukaryota</taxon>
        <taxon>Sar</taxon>
        <taxon>Stramenopiles</taxon>
        <taxon>Ochrophyta</taxon>
        <taxon>Bacillariophyta</taxon>
        <taxon>Mediophyceae</taxon>
        <taxon>Lithodesmiophycidae</taxon>
        <taxon>Lithodesmiales</taxon>
        <taxon>Lithodesmiaceae</taxon>
        <taxon>Ditylum</taxon>
    </lineage>
</organism>
<feature type="chain" id="PRO_5030859162" evidence="1">
    <location>
        <begin position="22"/>
        <end position="132"/>
    </location>
</feature>
<name>A0A7S1ZQX5_9STRA</name>
<reference evidence="2" key="1">
    <citation type="submission" date="2021-01" db="EMBL/GenBank/DDBJ databases">
        <authorList>
            <person name="Corre E."/>
            <person name="Pelletier E."/>
            <person name="Niang G."/>
            <person name="Scheremetjew M."/>
            <person name="Finn R."/>
            <person name="Kale V."/>
            <person name="Holt S."/>
            <person name="Cochrane G."/>
            <person name="Meng A."/>
            <person name="Brown T."/>
            <person name="Cohen L."/>
        </authorList>
    </citation>
    <scope>NUCLEOTIDE SEQUENCE</scope>
    <source>
        <strain evidence="2">Pop2</strain>
    </source>
</reference>
<protein>
    <submittedName>
        <fullName evidence="2">Uncharacterized protein</fullName>
    </submittedName>
</protein>
<feature type="signal peptide" evidence="1">
    <location>
        <begin position="1"/>
        <end position="21"/>
    </location>
</feature>